<evidence type="ECO:0000256" key="2">
    <source>
        <dbReference type="ARBA" id="ARBA00022679"/>
    </source>
</evidence>
<protein>
    <submittedName>
        <fullName evidence="4">S-adenosyl-L-methionine-dependent methyltransferase</fullName>
    </submittedName>
</protein>
<keyword evidence="2" id="KW-0808">Transferase</keyword>
<dbReference type="OrthoDB" id="6329284at2759"/>
<proteinExistence type="predicted"/>
<dbReference type="Pfam" id="PF13649">
    <property type="entry name" value="Methyltransf_25"/>
    <property type="match status" value="1"/>
</dbReference>
<gene>
    <name evidence="4" type="ORF">K490DRAFT_64802</name>
</gene>
<name>A0A9P4HWM9_9PEZI</name>
<comment type="caution">
    <text evidence="4">The sequence shown here is derived from an EMBL/GenBank/DDBJ whole genome shotgun (WGS) entry which is preliminary data.</text>
</comment>
<dbReference type="InterPro" id="IPR029063">
    <property type="entry name" value="SAM-dependent_MTases_sf"/>
</dbReference>
<feature type="domain" description="Methyltransferase" evidence="3">
    <location>
        <begin position="43"/>
        <end position="144"/>
    </location>
</feature>
<accession>A0A9P4HWM9</accession>
<dbReference type="CDD" id="cd02440">
    <property type="entry name" value="AdoMet_MTases"/>
    <property type="match status" value="1"/>
</dbReference>
<organism evidence="4 5">
    <name type="scientific">Saccharata proteae CBS 121410</name>
    <dbReference type="NCBI Taxonomy" id="1314787"/>
    <lineage>
        <taxon>Eukaryota</taxon>
        <taxon>Fungi</taxon>
        <taxon>Dikarya</taxon>
        <taxon>Ascomycota</taxon>
        <taxon>Pezizomycotina</taxon>
        <taxon>Dothideomycetes</taxon>
        <taxon>Dothideomycetes incertae sedis</taxon>
        <taxon>Botryosphaeriales</taxon>
        <taxon>Saccharataceae</taxon>
        <taxon>Saccharata</taxon>
    </lineage>
</organism>
<dbReference type="Gene3D" id="3.40.50.150">
    <property type="entry name" value="Vaccinia Virus protein VP39"/>
    <property type="match status" value="1"/>
</dbReference>
<dbReference type="GO" id="GO:0008168">
    <property type="term" value="F:methyltransferase activity"/>
    <property type="evidence" value="ECO:0007669"/>
    <property type="project" value="UniProtKB-KW"/>
</dbReference>
<keyword evidence="5" id="KW-1185">Reference proteome</keyword>
<evidence type="ECO:0000313" key="5">
    <source>
        <dbReference type="Proteomes" id="UP000799776"/>
    </source>
</evidence>
<dbReference type="Proteomes" id="UP000799776">
    <property type="component" value="Unassembled WGS sequence"/>
</dbReference>
<evidence type="ECO:0000313" key="4">
    <source>
        <dbReference type="EMBL" id="KAF2088128.1"/>
    </source>
</evidence>
<dbReference type="EMBL" id="ML978717">
    <property type="protein sequence ID" value="KAF2088128.1"/>
    <property type="molecule type" value="Genomic_DNA"/>
</dbReference>
<dbReference type="InterPro" id="IPR041698">
    <property type="entry name" value="Methyltransf_25"/>
</dbReference>
<dbReference type="PANTHER" id="PTHR43861:SF1">
    <property type="entry name" value="TRANS-ACONITATE 2-METHYLTRANSFERASE"/>
    <property type="match status" value="1"/>
</dbReference>
<dbReference type="PANTHER" id="PTHR43861">
    <property type="entry name" value="TRANS-ACONITATE 2-METHYLTRANSFERASE-RELATED"/>
    <property type="match status" value="1"/>
</dbReference>
<reference evidence="4" key="1">
    <citation type="journal article" date="2020" name="Stud. Mycol.">
        <title>101 Dothideomycetes genomes: a test case for predicting lifestyles and emergence of pathogens.</title>
        <authorList>
            <person name="Haridas S."/>
            <person name="Albert R."/>
            <person name="Binder M."/>
            <person name="Bloem J."/>
            <person name="Labutti K."/>
            <person name="Salamov A."/>
            <person name="Andreopoulos B."/>
            <person name="Baker S."/>
            <person name="Barry K."/>
            <person name="Bills G."/>
            <person name="Bluhm B."/>
            <person name="Cannon C."/>
            <person name="Castanera R."/>
            <person name="Culley D."/>
            <person name="Daum C."/>
            <person name="Ezra D."/>
            <person name="Gonzalez J."/>
            <person name="Henrissat B."/>
            <person name="Kuo A."/>
            <person name="Liang C."/>
            <person name="Lipzen A."/>
            <person name="Lutzoni F."/>
            <person name="Magnuson J."/>
            <person name="Mondo S."/>
            <person name="Nolan M."/>
            <person name="Ohm R."/>
            <person name="Pangilinan J."/>
            <person name="Park H.-J."/>
            <person name="Ramirez L."/>
            <person name="Alfaro M."/>
            <person name="Sun H."/>
            <person name="Tritt A."/>
            <person name="Yoshinaga Y."/>
            <person name="Zwiers L.-H."/>
            <person name="Turgeon B."/>
            <person name="Goodwin S."/>
            <person name="Spatafora J."/>
            <person name="Crous P."/>
            <person name="Grigoriev I."/>
        </authorList>
    </citation>
    <scope>NUCLEOTIDE SEQUENCE</scope>
    <source>
        <strain evidence="4">CBS 121410</strain>
    </source>
</reference>
<dbReference type="AlphaFoldDB" id="A0A9P4HWM9"/>
<keyword evidence="1 4" id="KW-0489">Methyltransferase</keyword>
<dbReference type="SUPFAM" id="SSF53335">
    <property type="entry name" value="S-adenosyl-L-methionine-dependent methyltransferases"/>
    <property type="match status" value="1"/>
</dbReference>
<sequence>MGETQRETKDHWSSKNYSAAANFVPLLTQTVVSYLSPQPTDHILDLGCGDGILTAKLASACSQGTITGLDSSSSMISSAKASKAGSNTTYRVADCGNLAKSAPDVLTGTWDKVFSNAAMHWILRAPDARTTLFRDVFAALKPGGAFVFEQGGAGNVAEARTALLAGLVAHGVSLAAAREADPWFFPSETWMRGALEDAGFVVEKVELEYRATRLTAADEKGTGGLEGWVRLFGAQFLDAVEEGKRDGVVRWVLDVLESSCKRDDGSWWVGYVRLRAVARKPE</sequence>
<evidence type="ECO:0000259" key="3">
    <source>
        <dbReference type="Pfam" id="PF13649"/>
    </source>
</evidence>
<evidence type="ECO:0000256" key="1">
    <source>
        <dbReference type="ARBA" id="ARBA00022603"/>
    </source>
</evidence>
<dbReference type="GO" id="GO:0032259">
    <property type="term" value="P:methylation"/>
    <property type="evidence" value="ECO:0007669"/>
    <property type="project" value="UniProtKB-KW"/>
</dbReference>